<dbReference type="InterPro" id="IPR026872">
    <property type="entry name" value="FTB"/>
</dbReference>
<dbReference type="Gene3D" id="1.50.10.20">
    <property type="match status" value="1"/>
</dbReference>
<dbReference type="Pfam" id="PF00432">
    <property type="entry name" value="Prenyltrans"/>
    <property type="match status" value="1"/>
</dbReference>
<keyword evidence="5 9" id="KW-0808">Transferase</keyword>
<keyword evidence="4 9" id="KW-0637">Prenyltransferase</keyword>
<evidence type="ECO:0000256" key="7">
    <source>
        <dbReference type="ARBA" id="ARBA00022737"/>
    </source>
</evidence>
<dbReference type="InterPro" id="IPR001330">
    <property type="entry name" value="Prenyltrans"/>
</dbReference>
<accession>A0A1E3PIC9</accession>
<keyword evidence="6 9" id="KW-0479">Metal-binding</keyword>
<evidence type="ECO:0000256" key="6">
    <source>
        <dbReference type="ARBA" id="ARBA00022723"/>
    </source>
</evidence>
<dbReference type="OrthoDB" id="10261146at2759"/>
<evidence type="ECO:0000256" key="3">
    <source>
        <dbReference type="ARBA" id="ARBA00015798"/>
    </source>
</evidence>
<dbReference type="PANTHER" id="PTHR11774:SF6">
    <property type="entry name" value="PROTEIN FARNESYLTRANSFERASE SUBUNIT BETA"/>
    <property type="match status" value="1"/>
</dbReference>
<dbReference type="InterPro" id="IPR045089">
    <property type="entry name" value="PGGT1B-like"/>
</dbReference>
<comment type="subunit">
    <text evidence="9">Heterodimer of an alpha and a beta subunit.</text>
</comment>
<dbReference type="CDD" id="cd02893">
    <property type="entry name" value="FTase"/>
    <property type="match status" value="1"/>
</dbReference>
<dbReference type="SUPFAM" id="SSF48239">
    <property type="entry name" value="Terpenoid cyclases/Protein prenyltransferases"/>
    <property type="match status" value="1"/>
</dbReference>
<dbReference type="Proteomes" id="UP000095009">
    <property type="component" value="Unassembled WGS sequence"/>
</dbReference>
<dbReference type="AlphaFoldDB" id="A0A1E3PIC9"/>
<sequence length="457" mass="50479">MTSNSPPVESFNLLKMLKARADSQRAHRTMYHSGEIAFKSCPIVDTLVTETSRAQAETETKTRDRLEKVTAAQFSLDREKHIAYLRDHLSELPAPYVRLDASKPWLLYWVINGLSLLGEDISELKYPAAETLLSYQSPSGGFGGGFCQITHLAPTYAAVNTLALAGDELMWSRIDRVKAYKHLMSLKQQDGSFSMHKGGEIDSRAVYTALATASLLNIMTPELIHNTAQWLSSCQTFEGGFSESPGREAHGGYAFCVLAALCLLGAPREILPQYIDLEKAVEWLSLRQCQPEGGFSGRTNKLVDGCYSHWVGGCWPLIEAAVGADNLFDKEALQAYILACCQQKSGGLRDKIGLNPDTYHTNYVLAGLSCAQHKYEFDNEEAKGIALGGFGFLWSTELDQSINIPIGSQVEALNPVHVLPVGIAENMRAFFVTMDQYIPIDLSLEDENENHDDENLV</sequence>
<evidence type="ECO:0000256" key="2">
    <source>
        <dbReference type="ARBA" id="ARBA00012702"/>
    </source>
</evidence>
<protein>
    <recommendedName>
        <fullName evidence="3 9">Protein farnesyltransferase subunit beta</fullName>
        <shortName evidence="9">FTase-beta</shortName>
        <ecNumber evidence="2 9">2.5.1.58</ecNumber>
    </recommendedName>
</protein>
<dbReference type="GO" id="GO:0005965">
    <property type="term" value="C:protein farnesyltransferase complex"/>
    <property type="evidence" value="ECO:0007669"/>
    <property type="project" value="UniProtKB-UniRule"/>
</dbReference>
<reference evidence="11 12" key="1">
    <citation type="journal article" date="2016" name="Proc. Natl. Acad. Sci. U.S.A.">
        <title>Comparative genomics of biotechnologically important yeasts.</title>
        <authorList>
            <person name="Riley R."/>
            <person name="Haridas S."/>
            <person name="Wolfe K.H."/>
            <person name="Lopes M.R."/>
            <person name="Hittinger C.T."/>
            <person name="Goeker M."/>
            <person name="Salamov A.A."/>
            <person name="Wisecaver J.H."/>
            <person name="Long T.M."/>
            <person name="Calvey C.H."/>
            <person name="Aerts A.L."/>
            <person name="Barry K.W."/>
            <person name="Choi C."/>
            <person name="Clum A."/>
            <person name="Coughlan A.Y."/>
            <person name="Deshpande S."/>
            <person name="Douglass A.P."/>
            <person name="Hanson S.J."/>
            <person name="Klenk H.-P."/>
            <person name="LaButti K.M."/>
            <person name="Lapidus A."/>
            <person name="Lindquist E.A."/>
            <person name="Lipzen A.M."/>
            <person name="Meier-Kolthoff J.P."/>
            <person name="Ohm R.A."/>
            <person name="Otillar R.P."/>
            <person name="Pangilinan J.L."/>
            <person name="Peng Y."/>
            <person name="Rokas A."/>
            <person name="Rosa C.A."/>
            <person name="Scheuner C."/>
            <person name="Sibirny A.A."/>
            <person name="Slot J.C."/>
            <person name="Stielow J.B."/>
            <person name="Sun H."/>
            <person name="Kurtzman C.P."/>
            <person name="Blackwell M."/>
            <person name="Grigoriev I.V."/>
            <person name="Jeffries T.W."/>
        </authorList>
    </citation>
    <scope>NUCLEOTIDE SEQUENCE [LARGE SCALE GENOMIC DNA]</scope>
    <source>
        <strain evidence="11 12">DSM 6958</strain>
    </source>
</reference>
<proteinExistence type="inferred from homology"/>
<evidence type="ECO:0000256" key="1">
    <source>
        <dbReference type="ARBA" id="ARBA00010497"/>
    </source>
</evidence>
<dbReference type="PANTHER" id="PTHR11774">
    <property type="entry name" value="GERANYLGERANYL TRANSFERASE TYPE BETA SUBUNIT"/>
    <property type="match status" value="1"/>
</dbReference>
<comment type="similarity">
    <text evidence="1 9">Belongs to the protein prenyltransferase subunit beta family.</text>
</comment>
<comment type="catalytic activity">
    <reaction evidence="9">
        <text>L-cysteinyl-[protein] + (2E,6E)-farnesyl diphosphate = S-(2E,6E)-farnesyl-L-cysteinyl-[protein] + diphosphate</text>
        <dbReference type="Rhea" id="RHEA:13345"/>
        <dbReference type="Rhea" id="RHEA-COMP:10131"/>
        <dbReference type="Rhea" id="RHEA-COMP:11535"/>
        <dbReference type="ChEBI" id="CHEBI:29950"/>
        <dbReference type="ChEBI" id="CHEBI:33019"/>
        <dbReference type="ChEBI" id="CHEBI:86019"/>
        <dbReference type="ChEBI" id="CHEBI:175763"/>
    </reaction>
</comment>
<dbReference type="GO" id="GO:0004660">
    <property type="term" value="F:protein farnesyltransferase activity"/>
    <property type="evidence" value="ECO:0007669"/>
    <property type="project" value="UniProtKB-UniRule"/>
</dbReference>
<dbReference type="GO" id="GO:0097354">
    <property type="term" value="P:prenylation"/>
    <property type="evidence" value="ECO:0007669"/>
    <property type="project" value="UniProtKB-UniRule"/>
</dbReference>
<keyword evidence="7" id="KW-0677">Repeat</keyword>
<feature type="domain" description="Prenyltransferase alpha-alpha toroid" evidence="10">
    <location>
        <begin position="76"/>
        <end position="416"/>
    </location>
</feature>
<evidence type="ECO:0000313" key="12">
    <source>
        <dbReference type="Proteomes" id="UP000095009"/>
    </source>
</evidence>
<gene>
    <name evidence="11" type="ORF">NADFUDRAFT_46829</name>
</gene>
<name>A0A1E3PIC9_9ASCO</name>
<dbReference type="EC" id="2.5.1.58" evidence="2 9"/>
<comment type="function">
    <text evidence="9">Catalyzes the transfer of a farnesyl moiety from farnesyl diphosphate to a cysteine at the fourth position from the C-terminus of several proteins. The beta subunit is responsible for peptide-binding.</text>
</comment>
<dbReference type="GO" id="GO:0008270">
    <property type="term" value="F:zinc ion binding"/>
    <property type="evidence" value="ECO:0007669"/>
    <property type="project" value="UniProtKB-UniRule"/>
</dbReference>
<keyword evidence="12" id="KW-1185">Reference proteome</keyword>
<keyword evidence="8 9" id="KW-0862">Zinc</keyword>
<evidence type="ECO:0000256" key="5">
    <source>
        <dbReference type="ARBA" id="ARBA00022679"/>
    </source>
</evidence>
<evidence type="ECO:0000313" key="11">
    <source>
        <dbReference type="EMBL" id="ODQ65050.1"/>
    </source>
</evidence>
<dbReference type="InterPro" id="IPR008930">
    <property type="entry name" value="Terpenoid_cyclase/PrenylTrfase"/>
</dbReference>
<dbReference type="EMBL" id="KV454410">
    <property type="protein sequence ID" value="ODQ65050.1"/>
    <property type="molecule type" value="Genomic_DNA"/>
</dbReference>
<evidence type="ECO:0000259" key="10">
    <source>
        <dbReference type="Pfam" id="PF00432"/>
    </source>
</evidence>
<evidence type="ECO:0000256" key="8">
    <source>
        <dbReference type="ARBA" id="ARBA00022833"/>
    </source>
</evidence>
<evidence type="ECO:0000256" key="9">
    <source>
        <dbReference type="RuleBase" id="RU365056"/>
    </source>
</evidence>
<organism evidence="11 12">
    <name type="scientific">Nadsonia fulvescens var. elongata DSM 6958</name>
    <dbReference type="NCBI Taxonomy" id="857566"/>
    <lineage>
        <taxon>Eukaryota</taxon>
        <taxon>Fungi</taxon>
        <taxon>Dikarya</taxon>
        <taxon>Ascomycota</taxon>
        <taxon>Saccharomycotina</taxon>
        <taxon>Dipodascomycetes</taxon>
        <taxon>Dipodascales</taxon>
        <taxon>Dipodascales incertae sedis</taxon>
        <taxon>Nadsonia</taxon>
    </lineage>
</organism>
<comment type="cofactor">
    <cofactor evidence="9">
        <name>Zn(2+)</name>
        <dbReference type="ChEBI" id="CHEBI:29105"/>
    </cofactor>
    <text evidence="9">Binds 1 zinc ion per subunit.</text>
</comment>
<dbReference type="STRING" id="857566.A0A1E3PIC9"/>
<evidence type="ECO:0000256" key="4">
    <source>
        <dbReference type="ARBA" id="ARBA00022602"/>
    </source>
</evidence>